<feature type="domain" description="Peptidase M50" evidence="7">
    <location>
        <begin position="127"/>
        <end position="431"/>
    </location>
</feature>
<evidence type="ECO:0000313" key="8">
    <source>
        <dbReference type="EMBL" id="KAF2073121.1"/>
    </source>
</evidence>
<feature type="transmembrane region" description="Helical" evidence="6">
    <location>
        <begin position="450"/>
        <end position="471"/>
    </location>
</feature>
<dbReference type="PRINTS" id="PR01000">
    <property type="entry name" value="SREBPS2PTASE"/>
</dbReference>
<dbReference type="PANTHER" id="PTHR13325">
    <property type="entry name" value="PROTEASE M50 MEMBRANE-BOUND TRANSCRIPTION FACTOR SITE 2 PROTEASE"/>
    <property type="match status" value="1"/>
</dbReference>
<accession>A0A8J4Q2U4</accession>
<name>A0A8J4Q2U4_9MYCE</name>
<dbReference type="GO" id="GO:0005737">
    <property type="term" value="C:cytoplasm"/>
    <property type="evidence" value="ECO:0007669"/>
    <property type="project" value="TreeGrafter"/>
</dbReference>
<comment type="subcellular location">
    <subcellularLocation>
        <location evidence="1">Endomembrane system</location>
        <topology evidence="1">Multi-pass membrane protein</topology>
    </subcellularLocation>
</comment>
<dbReference type="InterPro" id="IPR008915">
    <property type="entry name" value="Peptidase_M50"/>
</dbReference>
<feature type="transmembrane region" description="Helical" evidence="6">
    <location>
        <begin position="193"/>
        <end position="213"/>
    </location>
</feature>
<evidence type="ECO:0000256" key="3">
    <source>
        <dbReference type="ARBA" id="ARBA00022989"/>
    </source>
</evidence>
<evidence type="ECO:0000256" key="5">
    <source>
        <dbReference type="ARBA" id="ARBA00032658"/>
    </source>
</evidence>
<evidence type="ECO:0000256" key="2">
    <source>
        <dbReference type="ARBA" id="ARBA00022692"/>
    </source>
</evidence>
<dbReference type="GO" id="GO:0012505">
    <property type="term" value="C:endomembrane system"/>
    <property type="evidence" value="ECO:0007669"/>
    <property type="project" value="UniProtKB-SubCell"/>
</dbReference>
<sequence>MNIFLDFIIKVGIVWVIFFVIMKILEKRFRSSLLKFLETHSISIQLFHIGWSTTRMNQSIMRLALKFEKFWIPWFKVGSWVTLALLPLSIGLLVYNLVLIYFQPHEEPIISPIVPGVNVKSKDTLYLYLSIMISMVFHELGHALASYVCRCKINSIGFFFIYILPGASVNMDYEELHKSGLWDRLKIYTAGVWHNTVLCIIGYLLLCTTPILLSPLYYFSNNQLYVTFVPEHSPLVNSLSIGDEILSINECNVFNRTSLIDCIYKELDQPKAYCINQETMNCINNLIKSNHTEMLGGCFDYSQVSTMMKCDPTSVVDKCQKYTKSCVNFDAFQYHVFNLRVKGQDFDSIESLSFLGTAQQLWDSFEANNYRLRFNTYKSRLARLSYLDLPYHLYQFFGYLIPVSAGLGVFNVISIYGLDGEYILDTLISLILVGFSRTPRESKEKFKAIFLKYFIISCTTLFSFTILYSYYNILI</sequence>
<dbReference type="Pfam" id="PF02163">
    <property type="entry name" value="Peptidase_M50"/>
    <property type="match status" value="1"/>
</dbReference>
<evidence type="ECO:0000313" key="9">
    <source>
        <dbReference type="Proteomes" id="UP000695562"/>
    </source>
</evidence>
<protein>
    <recommendedName>
        <fullName evidence="5">Endopeptidase S2P</fullName>
    </recommendedName>
</protein>
<dbReference type="OrthoDB" id="69989at2759"/>
<keyword evidence="3 6" id="KW-1133">Transmembrane helix</keyword>
<dbReference type="PANTHER" id="PTHR13325:SF3">
    <property type="entry name" value="MEMBRANE-BOUND TRANSCRIPTION FACTOR SITE-2 PROTEASE"/>
    <property type="match status" value="1"/>
</dbReference>
<evidence type="ECO:0000256" key="1">
    <source>
        <dbReference type="ARBA" id="ARBA00004127"/>
    </source>
</evidence>
<dbReference type="GO" id="GO:0031293">
    <property type="term" value="P:membrane protein intracellular domain proteolysis"/>
    <property type="evidence" value="ECO:0007669"/>
    <property type="project" value="TreeGrafter"/>
</dbReference>
<keyword evidence="9" id="KW-1185">Reference proteome</keyword>
<dbReference type="EMBL" id="AJWJ01000225">
    <property type="protein sequence ID" value="KAF2073121.1"/>
    <property type="molecule type" value="Genomic_DNA"/>
</dbReference>
<reference evidence="8" key="1">
    <citation type="submission" date="2020-01" db="EMBL/GenBank/DDBJ databases">
        <title>Development of genomics and gene disruption for Polysphondylium violaceum indicates a role for the polyketide synthase stlB in stalk morphogenesis.</title>
        <authorList>
            <person name="Narita B."/>
            <person name="Kawabe Y."/>
            <person name="Kin K."/>
            <person name="Saito T."/>
            <person name="Gibbs R."/>
            <person name="Kuspa A."/>
            <person name="Muzny D."/>
            <person name="Queller D."/>
            <person name="Richards S."/>
            <person name="Strassman J."/>
            <person name="Sucgang R."/>
            <person name="Worley K."/>
            <person name="Schaap P."/>
        </authorList>
    </citation>
    <scope>NUCLEOTIDE SEQUENCE</scope>
    <source>
        <strain evidence="8">QSvi11</strain>
    </source>
</reference>
<dbReference type="InterPro" id="IPR001193">
    <property type="entry name" value="MBTPS2"/>
</dbReference>
<feature type="transmembrane region" description="Helical" evidence="6">
    <location>
        <begin position="393"/>
        <end position="416"/>
    </location>
</feature>
<dbReference type="AlphaFoldDB" id="A0A8J4Q2U4"/>
<dbReference type="GO" id="GO:0016020">
    <property type="term" value="C:membrane"/>
    <property type="evidence" value="ECO:0007669"/>
    <property type="project" value="InterPro"/>
</dbReference>
<organism evidence="8 9">
    <name type="scientific">Polysphondylium violaceum</name>
    <dbReference type="NCBI Taxonomy" id="133409"/>
    <lineage>
        <taxon>Eukaryota</taxon>
        <taxon>Amoebozoa</taxon>
        <taxon>Evosea</taxon>
        <taxon>Eumycetozoa</taxon>
        <taxon>Dictyostelia</taxon>
        <taxon>Dictyosteliales</taxon>
        <taxon>Dictyosteliaceae</taxon>
        <taxon>Polysphondylium</taxon>
    </lineage>
</organism>
<comment type="caution">
    <text evidence="8">The sequence shown here is derived from an EMBL/GenBank/DDBJ whole genome shotgun (WGS) entry which is preliminary data.</text>
</comment>
<dbReference type="Proteomes" id="UP000695562">
    <property type="component" value="Unassembled WGS sequence"/>
</dbReference>
<dbReference type="GO" id="GO:0004222">
    <property type="term" value="F:metalloendopeptidase activity"/>
    <property type="evidence" value="ECO:0007669"/>
    <property type="project" value="InterPro"/>
</dbReference>
<gene>
    <name evidence="8" type="ORF">CYY_005562</name>
</gene>
<dbReference type="GO" id="GO:1905897">
    <property type="term" value="P:regulation of response to endoplasmic reticulum stress"/>
    <property type="evidence" value="ECO:0007669"/>
    <property type="project" value="TreeGrafter"/>
</dbReference>
<feature type="transmembrane region" description="Helical" evidence="6">
    <location>
        <begin position="156"/>
        <end position="173"/>
    </location>
</feature>
<evidence type="ECO:0000256" key="4">
    <source>
        <dbReference type="ARBA" id="ARBA00023136"/>
    </source>
</evidence>
<feature type="transmembrane region" description="Helical" evidence="6">
    <location>
        <begin position="77"/>
        <end position="102"/>
    </location>
</feature>
<feature type="transmembrane region" description="Helical" evidence="6">
    <location>
        <begin position="125"/>
        <end position="149"/>
    </location>
</feature>
<proteinExistence type="predicted"/>
<feature type="transmembrane region" description="Helical" evidence="6">
    <location>
        <begin position="422"/>
        <end position="438"/>
    </location>
</feature>
<keyword evidence="2 6" id="KW-0812">Transmembrane</keyword>
<keyword evidence="4 6" id="KW-0472">Membrane</keyword>
<evidence type="ECO:0000259" key="7">
    <source>
        <dbReference type="Pfam" id="PF02163"/>
    </source>
</evidence>
<feature type="transmembrane region" description="Helical" evidence="6">
    <location>
        <begin position="7"/>
        <end position="25"/>
    </location>
</feature>
<evidence type="ECO:0000256" key="6">
    <source>
        <dbReference type="SAM" id="Phobius"/>
    </source>
</evidence>